<evidence type="ECO:0000259" key="2">
    <source>
        <dbReference type="Pfam" id="PF01266"/>
    </source>
</evidence>
<dbReference type="GO" id="GO:0005737">
    <property type="term" value="C:cytoplasm"/>
    <property type="evidence" value="ECO:0007669"/>
    <property type="project" value="TreeGrafter"/>
</dbReference>
<gene>
    <name evidence="3" type="ORF">BBK82_23820</name>
</gene>
<name>A0A1B2HLN9_9PSEU</name>
<dbReference type="Gene3D" id="3.50.50.60">
    <property type="entry name" value="FAD/NAD(P)-binding domain"/>
    <property type="match status" value="1"/>
</dbReference>
<dbReference type="EMBL" id="CP016793">
    <property type="protein sequence ID" value="ANZ38638.1"/>
    <property type="molecule type" value="Genomic_DNA"/>
</dbReference>
<protein>
    <submittedName>
        <fullName evidence="3">Sarcosine oxidase subunit beta</fullName>
    </submittedName>
</protein>
<sequence length="389" mass="42002">MTPTPVELPTRAEVVIIGGGVIGTSIAFHLAEAGVRDVVVVERDDLGSGSTCKAAGGVRAQFSDELNIRLGARSLEAFQRFPQRPGQEIDLHRVGYLFLLSSAEHVTAFERNVELQNSLGVPSRMLSVEEARRMSPLVETDGLLAATFSPEDGHCTPESVVLGYATAARRMGARFCTRTAVRSIVGAGSDSFDVETGRGRISTGTVVCAAGAWSRSIGEMVGVDLPVSPLRRQVMFTAPMPELLDRVVPFTIDFGTTFYFHREGRGLLFGMSDPDETPGFELEMSDAWLPRLTEAIGRRAPRLLDVGVRNGWAGLYEVTPDHNALIGQAASAGRFFYATGFSGHGFLQGPAVGEVVRDLVLDREPFLDVSSLDVSRFAADRARPELNCV</sequence>
<organism evidence="3 4">
    <name type="scientific">Lentzea guizhouensis</name>
    <dbReference type="NCBI Taxonomy" id="1586287"/>
    <lineage>
        <taxon>Bacteria</taxon>
        <taxon>Bacillati</taxon>
        <taxon>Actinomycetota</taxon>
        <taxon>Actinomycetes</taxon>
        <taxon>Pseudonocardiales</taxon>
        <taxon>Pseudonocardiaceae</taxon>
        <taxon>Lentzea</taxon>
    </lineage>
</organism>
<dbReference type="Pfam" id="PF01266">
    <property type="entry name" value="DAO"/>
    <property type="match status" value="1"/>
</dbReference>
<dbReference type="PANTHER" id="PTHR13847">
    <property type="entry name" value="SARCOSINE DEHYDROGENASE-RELATED"/>
    <property type="match status" value="1"/>
</dbReference>
<dbReference type="OrthoDB" id="9806452at2"/>
<dbReference type="SUPFAM" id="SSF51905">
    <property type="entry name" value="FAD/NAD(P)-binding domain"/>
    <property type="match status" value="1"/>
</dbReference>
<dbReference type="InterPro" id="IPR036188">
    <property type="entry name" value="FAD/NAD-bd_sf"/>
</dbReference>
<dbReference type="Gene3D" id="3.30.9.10">
    <property type="entry name" value="D-Amino Acid Oxidase, subunit A, domain 2"/>
    <property type="match status" value="1"/>
</dbReference>
<evidence type="ECO:0000256" key="1">
    <source>
        <dbReference type="ARBA" id="ARBA00023002"/>
    </source>
</evidence>
<evidence type="ECO:0000313" key="4">
    <source>
        <dbReference type="Proteomes" id="UP000093053"/>
    </source>
</evidence>
<dbReference type="GO" id="GO:0016491">
    <property type="term" value="F:oxidoreductase activity"/>
    <property type="evidence" value="ECO:0007669"/>
    <property type="project" value="UniProtKB-KW"/>
</dbReference>
<keyword evidence="1" id="KW-0560">Oxidoreductase</keyword>
<dbReference type="AlphaFoldDB" id="A0A1B2HLN9"/>
<reference evidence="3 4" key="1">
    <citation type="submission" date="2016-07" db="EMBL/GenBank/DDBJ databases">
        <title>Complete genome sequence of the Lentzea guizhouensis DHS C013.</title>
        <authorList>
            <person name="Cao C."/>
        </authorList>
    </citation>
    <scope>NUCLEOTIDE SEQUENCE [LARGE SCALE GENOMIC DNA]</scope>
    <source>
        <strain evidence="3 4">DHS C013</strain>
    </source>
</reference>
<dbReference type="RefSeq" id="WP_065916984.1">
    <property type="nucleotide sequence ID" value="NZ_CP016793.1"/>
</dbReference>
<keyword evidence="4" id="KW-1185">Reference proteome</keyword>
<proteinExistence type="predicted"/>
<dbReference type="PANTHER" id="PTHR13847:SF287">
    <property type="entry name" value="FAD-DEPENDENT OXIDOREDUCTASE DOMAIN-CONTAINING PROTEIN 1"/>
    <property type="match status" value="1"/>
</dbReference>
<dbReference type="InterPro" id="IPR006076">
    <property type="entry name" value="FAD-dep_OxRdtase"/>
</dbReference>
<dbReference type="KEGG" id="led:BBK82_23820"/>
<feature type="domain" description="FAD dependent oxidoreductase" evidence="2">
    <location>
        <begin position="14"/>
        <end position="359"/>
    </location>
</feature>
<dbReference type="Proteomes" id="UP000093053">
    <property type="component" value="Chromosome"/>
</dbReference>
<accession>A0A1B2HLN9</accession>
<evidence type="ECO:0000313" key="3">
    <source>
        <dbReference type="EMBL" id="ANZ38638.1"/>
    </source>
</evidence>
<dbReference type="STRING" id="1586287.BBK82_23820"/>